<organism evidence="1 2">
    <name type="scientific">Phytohabitans aurantiacus</name>
    <dbReference type="NCBI Taxonomy" id="3016789"/>
    <lineage>
        <taxon>Bacteria</taxon>
        <taxon>Bacillati</taxon>
        <taxon>Actinomycetota</taxon>
        <taxon>Actinomycetes</taxon>
        <taxon>Micromonosporales</taxon>
        <taxon>Micromonosporaceae</taxon>
    </lineage>
</organism>
<keyword evidence="2" id="KW-1185">Reference proteome</keyword>
<accession>A0ABQ5QPP2</accession>
<comment type="caution">
    <text evidence="1">The sequence shown here is derived from an EMBL/GenBank/DDBJ whole genome shotgun (WGS) entry which is preliminary data.</text>
</comment>
<keyword evidence="1" id="KW-0808">Transferase</keyword>
<dbReference type="EMBL" id="BSDI01000007">
    <property type="protein sequence ID" value="GLH96393.1"/>
    <property type="molecule type" value="Genomic_DNA"/>
</dbReference>
<keyword evidence="1" id="KW-0418">Kinase</keyword>
<dbReference type="GO" id="GO:0004674">
    <property type="term" value="F:protein serine/threonine kinase activity"/>
    <property type="evidence" value="ECO:0007669"/>
    <property type="project" value="UniProtKB-KW"/>
</dbReference>
<gene>
    <name evidence="1" type="ORF">Pa4123_16670</name>
</gene>
<dbReference type="Gene3D" id="1.10.510.10">
    <property type="entry name" value="Transferase(Phosphotransferase) domain 1"/>
    <property type="match status" value="1"/>
</dbReference>
<dbReference type="Proteomes" id="UP001144280">
    <property type="component" value="Unassembled WGS sequence"/>
</dbReference>
<evidence type="ECO:0000313" key="1">
    <source>
        <dbReference type="EMBL" id="GLH96393.1"/>
    </source>
</evidence>
<reference evidence="1" key="1">
    <citation type="submission" date="2022-12" db="EMBL/GenBank/DDBJ databases">
        <title>New Phytohabitans aurantiacus sp. RD004123 nov., an actinomycete isolated from soil.</title>
        <authorList>
            <person name="Triningsih D.W."/>
            <person name="Harunari E."/>
            <person name="Igarashi Y."/>
        </authorList>
    </citation>
    <scope>NUCLEOTIDE SEQUENCE</scope>
    <source>
        <strain evidence="1">RD004123</strain>
    </source>
</reference>
<protein>
    <submittedName>
        <fullName evidence="1">Serine/threonine protein kinase</fullName>
    </submittedName>
</protein>
<dbReference type="SUPFAM" id="SSF56112">
    <property type="entry name" value="Protein kinase-like (PK-like)"/>
    <property type="match status" value="1"/>
</dbReference>
<name>A0ABQ5QPP2_9ACTN</name>
<proteinExistence type="predicted"/>
<dbReference type="RefSeq" id="WP_281893591.1">
    <property type="nucleotide sequence ID" value="NZ_BSDI01000007.1"/>
</dbReference>
<sequence length="279" mass="31286">MLGIDRIDCAPEDHLQDAGAVFAVFDQQDSGNVSYGVEVDGGRYFVKTAGRPDLDLPHLTHGQRVGLLRNAIRIAHKYPHPALPRLERVIESPHGPMLVYTWVDGELLGVPRDRRDDPASAYHRFRHLPIERVVAALDTIVDVHDLLGRGGEIACDFYDGCLLYNFTTHRLSIMDLDNYRAGPFRNEMGRMFGSTRFMAPEEFVKGAMIDQRTSVFTLGRTVLVLLGDGTMNPEAFRGADGLWSVATRACETEPERRHGNLAEFCAEWRTARSRHRGGI</sequence>
<dbReference type="InterPro" id="IPR011009">
    <property type="entry name" value="Kinase-like_dom_sf"/>
</dbReference>
<keyword evidence="1" id="KW-0723">Serine/threonine-protein kinase</keyword>
<evidence type="ECO:0000313" key="2">
    <source>
        <dbReference type="Proteomes" id="UP001144280"/>
    </source>
</evidence>